<name>A0A6V7GZI4_9HYME</name>
<dbReference type="Proteomes" id="UP000752696">
    <property type="component" value="Unassembled WGS sequence"/>
</dbReference>
<dbReference type="AlphaFoldDB" id="A0A6V7GZI4"/>
<reference evidence="1" key="1">
    <citation type="submission" date="2020-07" db="EMBL/GenBank/DDBJ databases">
        <authorList>
            <person name="Nazaruddin N."/>
        </authorList>
    </citation>
    <scope>NUCLEOTIDE SEQUENCE</scope>
</reference>
<dbReference type="EMBL" id="CAJDYZ010004543">
    <property type="protein sequence ID" value="CAD1471559.1"/>
    <property type="molecule type" value="Genomic_DNA"/>
</dbReference>
<sequence>MPPNEILARIPIRSTALTNAFNYCEYYFRSRTT</sequence>
<gene>
    <name evidence="1" type="ORF">MHI_LOCUS243132</name>
</gene>
<keyword evidence="2" id="KW-1185">Reference proteome</keyword>
<evidence type="ECO:0000313" key="1">
    <source>
        <dbReference type="EMBL" id="CAD1471559.1"/>
    </source>
</evidence>
<protein>
    <submittedName>
        <fullName evidence="1">Uncharacterized protein</fullName>
    </submittedName>
</protein>
<proteinExistence type="predicted"/>
<feature type="non-terminal residue" evidence="1">
    <location>
        <position position="33"/>
    </location>
</feature>
<comment type="caution">
    <text evidence="1">The sequence shown here is derived from an EMBL/GenBank/DDBJ whole genome shotgun (WGS) entry which is preliminary data.</text>
</comment>
<organism evidence="1 2">
    <name type="scientific">Heterotrigona itama</name>
    <dbReference type="NCBI Taxonomy" id="395501"/>
    <lineage>
        <taxon>Eukaryota</taxon>
        <taxon>Metazoa</taxon>
        <taxon>Ecdysozoa</taxon>
        <taxon>Arthropoda</taxon>
        <taxon>Hexapoda</taxon>
        <taxon>Insecta</taxon>
        <taxon>Pterygota</taxon>
        <taxon>Neoptera</taxon>
        <taxon>Endopterygota</taxon>
        <taxon>Hymenoptera</taxon>
        <taxon>Apocrita</taxon>
        <taxon>Aculeata</taxon>
        <taxon>Apoidea</taxon>
        <taxon>Anthophila</taxon>
        <taxon>Apidae</taxon>
        <taxon>Heterotrigona</taxon>
    </lineage>
</organism>
<evidence type="ECO:0000313" key="2">
    <source>
        <dbReference type="Proteomes" id="UP000752696"/>
    </source>
</evidence>
<accession>A0A6V7GZI4</accession>